<feature type="domain" description="RNA polymerase Rpb4/RPC9 core" evidence="5">
    <location>
        <begin position="106"/>
        <end position="227"/>
    </location>
</feature>
<dbReference type="InterPro" id="IPR005574">
    <property type="entry name" value="Rpb4/RPC9"/>
</dbReference>
<comment type="similarity">
    <text evidence="3">Belongs to the eukaryotic RPB4 RNA polymerase subunit family.</text>
</comment>
<evidence type="ECO:0000256" key="4">
    <source>
        <dbReference type="SAM" id="MobiDB-lite"/>
    </source>
</evidence>
<comment type="subcellular location">
    <subcellularLocation>
        <location evidence="1">Nucleus</location>
    </subcellularLocation>
</comment>
<dbReference type="InterPro" id="IPR045222">
    <property type="entry name" value="Rpb4-like"/>
</dbReference>
<protein>
    <submittedName>
        <fullName evidence="7">LOW QUALITY PROTEIN: DNA-directed RNA polymerases IV and V subunit 4-like</fullName>
    </submittedName>
</protein>
<dbReference type="InterPro" id="IPR010997">
    <property type="entry name" value="HRDC-like_sf"/>
</dbReference>
<evidence type="ECO:0000259" key="5">
    <source>
        <dbReference type="SMART" id="SM00657"/>
    </source>
</evidence>
<keyword evidence="2" id="KW-0539">Nucleus</keyword>
<evidence type="ECO:0000256" key="2">
    <source>
        <dbReference type="ARBA" id="ARBA00023242"/>
    </source>
</evidence>
<dbReference type="Pfam" id="PF03874">
    <property type="entry name" value="RNA_pol_Rpb4"/>
    <property type="match status" value="1"/>
</dbReference>
<evidence type="ECO:0000256" key="3">
    <source>
        <dbReference type="ARBA" id="ARBA00025724"/>
    </source>
</evidence>
<evidence type="ECO:0000313" key="6">
    <source>
        <dbReference type="Proteomes" id="UP000827889"/>
    </source>
</evidence>
<dbReference type="GO" id="GO:0000166">
    <property type="term" value="F:nucleotide binding"/>
    <property type="evidence" value="ECO:0007669"/>
    <property type="project" value="InterPro"/>
</dbReference>
<sequence length="227" mass="24066">MAEKGGKGFSLPSKAVKSSLKSATPNGASAKGKDDSSAKSKKGRKVQFNSEGLEDGIFSFSSGGKGDGLLNKLNLGKGGKGDKTGNAAKSSAPKEPVPLELRVEQELPKHAKCLMDCEATEILQGIQEQMVILSEDPTIKIPVSFDRGLQYAKNGIHYADPASVRRALEPLTQYGVTEGEICVIGNVCPETPDEVFALVPSLKAKKSKLAEPLKDVLAELVKLKKAM</sequence>
<dbReference type="Gene3D" id="1.20.1250.40">
    <property type="match status" value="1"/>
</dbReference>
<dbReference type="SMART" id="SM00657">
    <property type="entry name" value="RPOL4c"/>
    <property type="match status" value="1"/>
</dbReference>
<dbReference type="RefSeq" id="XP_030515597.1">
    <property type="nucleotide sequence ID" value="XM_030659737.2"/>
</dbReference>
<dbReference type="AlphaFoldDB" id="A0A8B8MZP7"/>
<evidence type="ECO:0000313" key="7">
    <source>
        <dbReference type="RefSeq" id="XP_030515597.1"/>
    </source>
</evidence>
<dbReference type="SUPFAM" id="SSF47819">
    <property type="entry name" value="HRDC-like"/>
    <property type="match status" value="1"/>
</dbReference>
<dbReference type="InterPro" id="IPR006590">
    <property type="entry name" value="RNA_pol_Rpb4/RPC9_core"/>
</dbReference>
<dbReference type="GO" id="GO:0006352">
    <property type="term" value="P:DNA-templated transcription initiation"/>
    <property type="evidence" value="ECO:0007669"/>
    <property type="project" value="InterPro"/>
</dbReference>
<dbReference type="GeneID" id="115729235"/>
<proteinExistence type="inferred from homology"/>
<feature type="region of interest" description="Disordered" evidence="4">
    <location>
        <begin position="76"/>
        <end position="99"/>
    </location>
</feature>
<dbReference type="PANTHER" id="PTHR21297">
    <property type="entry name" value="DNA-DIRECTED RNA POLYMERASE II"/>
    <property type="match status" value="1"/>
</dbReference>
<reference evidence="7" key="1">
    <citation type="submission" date="2025-08" db="UniProtKB">
        <authorList>
            <consortium name="RefSeq"/>
        </authorList>
    </citation>
    <scope>IDENTIFICATION</scope>
    <source>
        <tissue evidence="7">Leaf</tissue>
    </source>
</reference>
<evidence type="ECO:0000256" key="1">
    <source>
        <dbReference type="ARBA" id="ARBA00004123"/>
    </source>
</evidence>
<accession>A0A8B8MZP7</accession>
<dbReference type="Proteomes" id="UP000827889">
    <property type="component" value="Chromosome 9"/>
</dbReference>
<feature type="region of interest" description="Disordered" evidence="4">
    <location>
        <begin position="1"/>
        <end position="47"/>
    </location>
</feature>
<dbReference type="GO" id="GO:0005634">
    <property type="term" value="C:nucleus"/>
    <property type="evidence" value="ECO:0007669"/>
    <property type="project" value="UniProtKB-SubCell"/>
</dbReference>
<dbReference type="GO" id="GO:0030880">
    <property type="term" value="C:RNA polymerase complex"/>
    <property type="evidence" value="ECO:0007669"/>
    <property type="project" value="InterPro"/>
</dbReference>
<name>A0A8B8MZP7_9MYRT</name>
<gene>
    <name evidence="7" type="primary">LOC115729235</name>
</gene>
<dbReference type="KEGG" id="rarg:115729235"/>
<organism evidence="6 7">
    <name type="scientific">Rhodamnia argentea</name>
    <dbReference type="NCBI Taxonomy" id="178133"/>
    <lineage>
        <taxon>Eukaryota</taxon>
        <taxon>Viridiplantae</taxon>
        <taxon>Streptophyta</taxon>
        <taxon>Embryophyta</taxon>
        <taxon>Tracheophyta</taxon>
        <taxon>Spermatophyta</taxon>
        <taxon>Magnoliopsida</taxon>
        <taxon>eudicotyledons</taxon>
        <taxon>Gunneridae</taxon>
        <taxon>Pentapetalae</taxon>
        <taxon>rosids</taxon>
        <taxon>malvids</taxon>
        <taxon>Myrtales</taxon>
        <taxon>Myrtaceae</taxon>
        <taxon>Myrtoideae</taxon>
        <taxon>Myrteae</taxon>
        <taxon>Australasian group</taxon>
        <taxon>Rhodamnia</taxon>
    </lineage>
</organism>
<dbReference type="InterPro" id="IPR038324">
    <property type="entry name" value="Rpb4/RPC9_sf"/>
</dbReference>
<keyword evidence="6" id="KW-1185">Reference proteome</keyword>